<name>A0A5K8A513_9BACT</name>
<dbReference type="Proteomes" id="UP000422108">
    <property type="component" value="Chromosome"/>
</dbReference>
<dbReference type="EMBL" id="AP021879">
    <property type="protein sequence ID" value="BBO87609.1"/>
    <property type="molecule type" value="Genomic_DNA"/>
</dbReference>
<evidence type="ECO:0000313" key="1">
    <source>
        <dbReference type="EMBL" id="BBO87609.1"/>
    </source>
</evidence>
<dbReference type="AlphaFoldDB" id="A0A5K8A513"/>
<gene>
    <name evidence="1" type="ORF">DSCOOX_07890</name>
</gene>
<protein>
    <submittedName>
        <fullName evidence="1">Uncharacterized protein</fullName>
    </submittedName>
</protein>
<evidence type="ECO:0000313" key="2">
    <source>
        <dbReference type="Proteomes" id="UP000422108"/>
    </source>
</evidence>
<organism evidence="1 2">
    <name type="scientific">Desulfosarcina ovata subsp. ovata</name>
    <dbReference type="NCBI Taxonomy" id="2752305"/>
    <lineage>
        <taxon>Bacteria</taxon>
        <taxon>Pseudomonadati</taxon>
        <taxon>Thermodesulfobacteriota</taxon>
        <taxon>Desulfobacteria</taxon>
        <taxon>Desulfobacterales</taxon>
        <taxon>Desulfosarcinaceae</taxon>
        <taxon>Desulfosarcina</taxon>
    </lineage>
</organism>
<reference evidence="1 2" key="1">
    <citation type="submission" date="2019-11" db="EMBL/GenBank/DDBJ databases">
        <title>Comparative genomics of hydrocarbon-degrading Desulfosarcina strains.</title>
        <authorList>
            <person name="Watanabe M."/>
            <person name="Kojima H."/>
            <person name="Fukui M."/>
        </authorList>
    </citation>
    <scope>NUCLEOTIDE SEQUENCE [LARGE SCALE GENOMIC DNA]</scope>
    <source>
        <strain evidence="2">oXyS1</strain>
    </source>
</reference>
<keyword evidence="2" id="KW-1185">Reference proteome</keyword>
<accession>A0A5K8A513</accession>
<sequence length="59" mass="6588">MVRCTKPIMIENPEAALIFQKSYAYERVCVAGIEIAGIGCCPHPVYSWGVEFIGVLSYY</sequence>
<proteinExistence type="predicted"/>